<gene>
    <name evidence="1" type="ORF">ACJMK2_035746</name>
</gene>
<evidence type="ECO:0000313" key="1">
    <source>
        <dbReference type="EMBL" id="KAL3872522.1"/>
    </source>
</evidence>
<sequence>FGSAETFGNTLPRRLRKHSPRYIVAEQAKTNVKVTYVRNSLLIRHVTVIHNFDLSLAFVSSGDEC</sequence>
<reference evidence="1 2" key="1">
    <citation type="submission" date="2024-11" db="EMBL/GenBank/DDBJ databases">
        <title>Chromosome-level genome assembly of the freshwater bivalve Anodonta woodiana.</title>
        <authorList>
            <person name="Chen X."/>
        </authorList>
    </citation>
    <scope>NUCLEOTIDE SEQUENCE [LARGE SCALE GENOMIC DNA]</scope>
    <source>
        <strain evidence="1">MN2024</strain>
        <tissue evidence="1">Gills</tissue>
    </source>
</reference>
<dbReference type="Proteomes" id="UP001634394">
    <property type="component" value="Unassembled WGS sequence"/>
</dbReference>
<dbReference type="EMBL" id="JBJQND010000006">
    <property type="protein sequence ID" value="KAL3872522.1"/>
    <property type="molecule type" value="Genomic_DNA"/>
</dbReference>
<dbReference type="AlphaFoldDB" id="A0ABD3WF14"/>
<name>A0ABD3WF14_SINWO</name>
<keyword evidence="2" id="KW-1185">Reference proteome</keyword>
<comment type="caution">
    <text evidence="1">The sequence shown here is derived from an EMBL/GenBank/DDBJ whole genome shotgun (WGS) entry which is preliminary data.</text>
</comment>
<feature type="non-terminal residue" evidence="1">
    <location>
        <position position="65"/>
    </location>
</feature>
<organism evidence="1 2">
    <name type="scientific">Sinanodonta woodiana</name>
    <name type="common">Chinese pond mussel</name>
    <name type="synonym">Anodonta woodiana</name>
    <dbReference type="NCBI Taxonomy" id="1069815"/>
    <lineage>
        <taxon>Eukaryota</taxon>
        <taxon>Metazoa</taxon>
        <taxon>Spiralia</taxon>
        <taxon>Lophotrochozoa</taxon>
        <taxon>Mollusca</taxon>
        <taxon>Bivalvia</taxon>
        <taxon>Autobranchia</taxon>
        <taxon>Heteroconchia</taxon>
        <taxon>Palaeoheterodonta</taxon>
        <taxon>Unionida</taxon>
        <taxon>Unionoidea</taxon>
        <taxon>Unionidae</taxon>
        <taxon>Unioninae</taxon>
        <taxon>Sinanodonta</taxon>
    </lineage>
</organism>
<accession>A0ABD3WF14</accession>
<proteinExistence type="predicted"/>
<feature type="non-terminal residue" evidence="1">
    <location>
        <position position="1"/>
    </location>
</feature>
<protein>
    <submittedName>
        <fullName evidence="1">Uncharacterized protein</fullName>
    </submittedName>
</protein>
<evidence type="ECO:0000313" key="2">
    <source>
        <dbReference type="Proteomes" id="UP001634394"/>
    </source>
</evidence>